<sequence length="81" mass="9298">MKVVIKDQATELQITSVIIGQDKEDPEGVKLYAFHCCKCGNIIIQYNGHVKRIIAGVIPIKFPKLLRCRKCKQYYLFESLV</sequence>
<evidence type="ECO:0000313" key="1">
    <source>
        <dbReference type="EMBL" id="GAG36298.1"/>
    </source>
</evidence>
<comment type="caution">
    <text evidence="1">The sequence shown here is derived from an EMBL/GenBank/DDBJ whole genome shotgun (WGS) entry which is preliminary data.</text>
</comment>
<dbReference type="AlphaFoldDB" id="X0XI08"/>
<gene>
    <name evidence="1" type="ORF">S01H1_61712</name>
</gene>
<protein>
    <submittedName>
        <fullName evidence="1">Uncharacterized protein</fullName>
    </submittedName>
</protein>
<reference evidence="1" key="1">
    <citation type="journal article" date="2014" name="Front. Microbiol.">
        <title>High frequency of phylogenetically diverse reductive dehalogenase-homologous genes in deep subseafloor sedimentary metagenomes.</title>
        <authorList>
            <person name="Kawai M."/>
            <person name="Futagami T."/>
            <person name="Toyoda A."/>
            <person name="Takaki Y."/>
            <person name="Nishi S."/>
            <person name="Hori S."/>
            <person name="Arai W."/>
            <person name="Tsubouchi T."/>
            <person name="Morono Y."/>
            <person name="Uchiyama I."/>
            <person name="Ito T."/>
            <person name="Fujiyama A."/>
            <person name="Inagaki F."/>
            <person name="Takami H."/>
        </authorList>
    </citation>
    <scope>NUCLEOTIDE SEQUENCE</scope>
    <source>
        <strain evidence="1">Expedition CK06-06</strain>
    </source>
</reference>
<accession>X0XI08</accession>
<name>X0XI08_9ZZZZ</name>
<proteinExistence type="predicted"/>
<organism evidence="1">
    <name type="scientific">marine sediment metagenome</name>
    <dbReference type="NCBI Taxonomy" id="412755"/>
    <lineage>
        <taxon>unclassified sequences</taxon>
        <taxon>metagenomes</taxon>
        <taxon>ecological metagenomes</taxon>
    </lineage>
</organism>
<dbReference type="EMBL" id="BARS01040494">
    <property type="protein sequence ID" value="GAG36298.1"/>
    <property type="molecule type" value="Genomic_DNA"/>
</dbReference>